<evidence type="ECO:0000256" key="1">
    <source>
        <dbReference type="SAM" id="Phobius"/>
    </source>
</evidence>
<dbReference type="EMBL" id="JAGYWB010000002">
    <property type="protein sequence ID" value="KAI0528742.1"/>
    <property type="molecule type" value="Genomic_DNA"/>
</dbReference>
<feature type="transmembrane region" description="Helical" evidence="1">
    <location>
        <begin position="43"/>
        <end position="61"/>
    </location>
</feature>
<proteinExistence type="predicted"/>
<accession>A0A8T3CAG5</accession>
<dbReference type="AlphaFoldDB" id="A0A8T3CAG5"/>
<keyword evidence="1" id="KW-1133">Transmembrane helix</keyword>
<name>A0A8T3CAG5_DENNO</name>
<keyword evidence="1" id="KW-0472">Membrane</keyword>
<sequence length="78" mass="9216">MARISSPSIFTSKEDLDKLLINSGFDCMIDSNFVCSICENPSFYSYILMFFHATEFFFFCIRNEFMKYLTLTYKITVK</sequence>
<reference evidence="2" key="1">
    <citation type="journal article" date="2022" name="Front. Genet.">
        <title>Chromosome-Scale Assembly of the Dendrobium nobile Genome Provides Insights Into the Molecular Mechanism of the Biosynthesis of the Medicinal Active Ingredient of Dendrobium.</title>
        <authorList>
            <person name="Xu Q."/>
            <person name="Niu S.-C."/>
            <person name="Li K.-L."/>
            <person name="Zheng P.-J."/>
            <person name="Zhang X.-J."/>
            <person name="Jia Y."/>
            <person name="Liu Y."/>
            <person name="Niu Y.-X."/>
            <person name="Yu L.-H."/>
            <person name="Chen D.-F."/>
            <person name="Zhang G.-Q."/>
        </authorList>
    </citation>
    <scope>NUCLEOTIDE SEQUENCE</scope>
    <source>
        <tissue evidence="2">Leaf</tissue>
    </source>
</reference>
<comment type="caution">
    <text evidence="2">The sequence shown here is derived from an EMBL/GenBank/DDBJ whole genome shotgun (WGS) entry which is preliminary data.</text>
</comment>
<dbReference type="Proteomes" id="UP000829196">
    <property type="component" value="Unassembled WGS sequence"/>
</dbReference>
<keyword evidence="3" id="KW-1185">Reference proteome</keyword>
<keyword evidence="1" id="KW-0812">Transmembrane</keyword>
<evidence type="ECO:0000313" key="2">
    <source>
        <dbReference type="EMBL" id="KAI0528742.1"/>
    </source>
</evidence>
<organism evidence="2 3">
    <name type="scientific">Dendrobium nobile</name>
    <name type="common">Orchid</name>
    <dbReference type="NCBI Taxonomy" id="94219"/>
    <lineage>
        <taxon>Eukaryota</taxon>
        <taxon>Viridiplantae</taxon>
        <taxon>Streptophyta</taxon>
        <taxon>Embryophyta</taxon>
        <taxon>Tracheophyta</taxon>
        <taxon>Spermatophyta</taxon>
        <taxon>Magnoliopsida</taxon>
        <taxon>Liliopsida</taxon>
        <taxon>Asparagales</taxon>
        <taxon>Orchidaceae</taxon>
        <taxon>Epidendroideae</taxon>
        <taxon>Malaxideae</taxon>
        <taxon>Dendrobiinae</taxon>
        <taxon>Dendrobium</taxon>
    </lineage>
</organism>
<protein>
    <submittedName>
        <fullName evidence="2">Uncharacterized protein</fullName>
    </submittedName>
</protein>
<evidence type="ECO:0000313" key="3">
    <source>
        <dbReference type="Proteomes" id="UP000829196"/>
    </source>
</evidence>
<gene>
    <name evidence="2" type="ORF">KFK09_001284</name>
</gene>